<gene>
    <name evidence="2" type="ORF">AB0763_10480</name>
</gene>
<feature type="transmembrane region" description="Helical" evidence="1">
    <location>
        <begin position="16"/>
        <end position="35"/>
    </location>
</feature>
<feature type="transmembrane region" description="Helical" evidence="1">
    <location>
        <begin position="55"/>
        <end position="75"/>
    </location>
</feature>
<keyword evidence="1" id="KW-0812">Transmembrane</keyword>
<protein>
    <submittedName>
        <fullName evidence="2">Uncharacterized protein</fullName>
    </submittedName>
</protein>
<evidence type="ECO:0000256" key="1">
    <source>
        <dbReference type="SAM" id="Phobius"/>
    </source>
</evidence>
<keyword evidence="1" id="KW-1133">Transmembrane helix</keyword>
<proteinExistence type="predicted"/>
<dbReference type="RefSeq" id="WP_306100735.1">
    <property type="nucleotide sequence ID" value="NZ_CP162601.1"/>
</dbReference>
<name>A0AB39H9D4_9VIBR</name>
<dbReference type="KEGG" id="vih:AB0763_10480"/>
<dbReference type="AlphaFoldDB" id="A0AB39H9D4"/>
<evidence type="ECO:0000313" key="2">
    <source>
        <dbReference type="EMBL" id="XDK24619.1"/>
    </source>
</evidence>
<keyword evidence="1" id="KW-0472">Membrane</keyword>
<sequence>MPSTSDAKDKKEARRIALILLVLIAVLAFCLYMVLPSLVEFNQQYFASGLGIKAAVIPAFITTLVVFILFALVAGDGLLGELQYLLSGFLAFFLPIWLLIAWVF</sequence>
<accession>A0AB39H9D4</accession>
<organism evidence="2">
    <name type="scientific">Vibrio sp. HB236076</name>
    <dbReference type="NCBI Taxonomy" id="3232307"/>
    <lineage>
        <taxon>Bacteria</taxon>
        <taxon>Pseudomonadati</taxon>
        <taxon>Pseudomonadota</taxon>
        <taxon>Gammaproteobacteria</taxon>
        <taxon>Vibrionales</taxon>
        <taxon>Vibrionaceae</taxon>
        <taxon>Vibrio</taxon>
    </lineage>
</organism>
<feature type="transmembrane region" description="Helical" evidence="1">
    <location>
        <begin position="82"/>
        <end position="103"/>
    </location>
</feature>
<reference evidence="2" key="1">
    <citation type="submission" date="2024-07" db="EMBL/GenBank/DDBJ databases">
        <title>Genome Analysis of a Potential Novel Vibrio Species Secreting pH- and Thermo-stable Alginate Lyase and its Application in Producing Alginate Oligosaccharides.</title>
        <authorList>
            <person name="Huang H."/>
            <person name="Bao K."/>
        </authorList>
    </citation>
    <scope>NUCLEOTIDE SEQUENCE</scope>
    <source>
        <strain evidence="2">HB236076</strain>
    </source>
</reference>
<dbReference type="EMBL" id="CP162601">
    <property type="protein sequence ID" value="XDK24619.1"/>
    <property type="molecule type" value="Genomic_DNA"/>
</dbReference>